<dbReference type="Pfam" id="PF00226">
    <property type="entry name" value="DnaJ"/>
    <property type="match status" value="1"/>
</dbReference>
<organism evidence="5 6">
    <name type="scientific">Abeliophyllum distichum</name>
    <dbReference type="NCBI Taxonomy" id="126358"/>
    <lineage>
        <taxon>Eukaryota</taxon>
        <taxon>Viridiplantae</taxon>
        <taxon>Streptophyta</taxon>
        <taxon>Embryophyta</taxon>
        <taxon>Tracheophyta</taxon>
        <taxon>Spermatophyta</taxon>
        <taxon>Magnoliopsida</taxon>
        <taxon>eudicotyledons</taxon>
        <taxon>Gunneridae</taxon>
        <taxon>Pentapetalae</taxon>
        <taxon>asterids</taxon>
        <taxon>lamiids</taxon>
        <taxon>Lamiales</taxon>
        <taxon>Oleaceae</taxon>
        <taxon>Forsythieae</taxon>
        <taxon>Abeliophyllum</taxon>
    </lineage>
</organism>
<dbReference type="PROSITE" id="PS00636">
    <property type="entry name" value="DNAJ_1"/>
    <property type="match status" value="1"/>
</dbReference>
<feature type="domain" description="RRM" evidence="4">
    <location>
        <begin position="173"/>
        <end position="259"/>
    </location>
</feature>
<feature type="region of interest" description="Disordered" evidence="2">
    <location>
        <begin position="81"/>
        <end position="120"/>
    </location>
</feature>
<dbReference type="PROSITE" id="PS50102">
    <property type="entry name" value="RRM"/>
    <property type="match status" value="1"/>
</dbReference>
<name>A0ABD1SCM0_9LAMI</name>
<dbReference type="Gene3D" id="1.10.287.110">
    <property type="entry name" value="DnaJ domain"/>
    <property type="match status" value="1"/>
</dbReference>
<sequence length="297" mass="33292">MDGEDHYAVLGLPSGEEGAKLSEKEITKAYRLKALELHPDKRPDDPNAHANFQKLTTSYAILKDEIARKLFDDLLRVKREKFQRQAQSDSKRRKMMSDLEERERHAFAPDPSSRACEEEERIARKLKEEIARIREMHSNKGSATTTHPSKKDTTAVEKNNTDGVGSSGLDKEKVLKVSWEKTGEDYTAQRLREIFEEFGVVEDVVIKSSKKKGSALVVMGFKDAAVAAIGNVLGDLSNPLLVLPLQPASSPVRFGVEENIEFDRPKLGNLVGSGYQAFEESVLDKLKKAAKRQRDLL</sequence>
<gene>
    <name evidence="5" type="ORF">Adt_24062</name>
</gene>
<dbReference type="InterPro" id="IPR001623">
    <property type="entry name" value="DnaJ_domain"/>
</dbReference>
<dbReference type="EMBL" id="JBFOLK010000007">
    <property type="protein sequence ID" value="KAL2498512.1"/>
    <property type="molecule type" value="Genomic_DNA"/>
</dbReference>
<dbReference type="PRINTS" id="PR00625">
    <property type="entry name" value="JDOMAIN"/>
</dbReference>
<dbReference type="InterPro" id="IPR036869">
    <property type="entry name" value="J_dom_sf"/>
</dbReference>
<dbReference type="PROSITE" id="PS50076">
    <property type="entry name" value="DNAJ_2"/>
    <property type="match status" value="1"/>
</dbReference>
<dbReference type="InterPro" id="IPR000504">
    <property type="entry name" value="RRM_dom"/>
</dbReference>
<dbReference type="SUPFAM" id="SSF46565">
    <property type="entry name" value="Chaperone J-domain"/>
    <property type="match status" value="1"/>
</dbReference>
<feature type="domain" description="J" evidence="3">
    <location>
        <begin position="5"/>
        <end position="75"/>
    </location>
</feature>
<evidence type="ECO:0000313" key="6">
    <source>
        <dbReference type="Proteomes" id="UP001604336"/>
    </source>
</evidence>
<dbReference type="GO" id="GO:0003723">
    <property type="term" value="F:RNA binding"/>
    <property type="evidence" value="ECO:0007669"/>
    <property type="project" value="UniProtKB-UniRule"/>
</dbReference>
<dbReference type="Gene3D" id="3.30.70.330">
    <property type="match status" value="1"/>
</dbReference>
<evidence type="ECO:0000259" key="3">
    <source>
        <dbReference type="PROSITE" id="PS50076"/>
    </source>
</evidence>
<proteinExistence type="predicted"/>
<dbReference type="SMART" id="SM00271">
    <property type="entry name" value="DnaJ"/>
    <property type="match status" value="1"/>
</dbReference>
<dbReference type="InterPro" id="IPR012677">
    <property type="entry name" value="Nucleotide-bd_a/b_plait_sf"/>
</dbReference>
<keyword evidence="5" id="KW-0346">Stress response</keyword>
<protein>
    <submittedName>
        <fullName evidence="5">DNAJ heat shock N-terminal domain-containing protein</fullName>
    </submittedName>
</protein>
<feature type="compositionally biased region" description="Basic and acidic residues" evidence="2">
    <location>
        <begin position="95"/>
        <end position="107"/>
    </location>
</feature>
<evidence type="ECO:0000256" key="2">
    <source>
        <dbReference type="SAM" id="MobiDB-lite"/>
    </source>
</evidence>
<keyword evidence="6" id="KW-1185">Reference proteome</keyword>
<dbReference type="PANTHER" id="PTHR45098:SF1">
    <property type="entry name" value="DNAJ DOMAIN CONTAINING PROTEIN, EXPRESSED"/>
    <property type="match status" value="1"/>
</dbReference>
<dbReference type="CDD" id="cd06257">
    <property type="entry name" value="DnaJ"/>
    <property type="match status" value="1"/>
</dbReference>
<keyword evidence="1" id="KW-0694">RNA-binding</keyword>
<dbReference type="SUPFAM" id="SSF54928">
    <property type="entry name" value="RNA-binding domain, RBD"/>
    <property type="match status" value="1"/>
</dbReference>
<dbReference type="InterPro" id="IPR035979">
    <property type="entry name" value="RBD_domain_sf"/>
</dbReference>
<dbReference type="InterPro" id="IPR018253">
    <property type="entry name" value="DnaJ_domain_CS"/>
</dbReference>
<reference evidence="6" key="1">
    <citation type="submission" date="2024-07" db="EMBL/GenBank/DDBJ databases">
        <title>Two chromosome-level genome assemblies of Korean endemic species Abeliophyllum distichum and Forsythia ovata (Oleaceae).</title>
        <authorList>
            <person name="Jang H."/>
        </authorList>
    </citation>
    <scope>NUCLEOTIDE SEQUENCE [LARGE SCALE GENOMIC DNA]</scope>
</reference>
<evidence type="ECO:0000259" key="4">
    <source>
        <dbReference type="PROSITE" id="PS50102"/>
    </source>
</evidence>
<dbReference type="AlphaFoldDB" id="A0ABD1SCM0"/>
<feature type="region of interest" description="Disordered" evidence="2">
    <location>
        <begin position="134"/>
        <end position="167"/>
    </location>
</feature>
<dbReference type="PANTHER" id="PTHR45098">
    <property type="entry name" value="DNAJ DOMAIN CONTAINING PROTEIN, EXPRESSED"/>
    <property type="match status" value="1"/>
</dbReference>
<dbReference type="CDD" id="cd12429">
    <property type="entry name" value="RRM_DNAJC17"/>
    <property type="match status" value="1"/>
</dbReference>
<comment type="caution">
    <text evidence="5">The sequence shown here is derived from an EMBL/GenBank/DDBJ whole genome shotgun (WGS) entry which is preliminary data.</text>
</comment>
<evidence type="ECO:0000313" key="5">
    <source>
        <dbReference type="EMBL" id="KAL2498512.1"/>
    </source>
</evidence>
<accession>A0ABD1SCM0</accession>
<evidence type="ECO:0000256" key="1">
    <source>
        <dbReference type="PROSITE-ProRule" id="PRU00176"/>
    </source>
</evidence>
<dbReference type="InterPro" id="IPR034254">
    <property type="entry name" value="DNAJC17_RRM"/>
</dbReference>
<dbReference type="Pfam" id="PF00076">
    <property type="entry name" value="RRM_1"/>
    <property type="match status" value="1"/>
</dbReference>
<dbReference type="Proteomes" id="UP001604336">
    <property type="component" value="Unassembled WGS sequence"/>
</dbReference>